<reference evidence="3 4" key="1">
    <citation type="submission" date="2019-09" db="EMBL/GenBank/DDBJ databases">
        <title>Pararcticibacter amylolyticus gen. nov., sp. nov., isolated from a rottenly hemp rope, and reclassification of Pedobacter tournemirensis as Pararcticibacter tournemirensis comb. nov.</title>
        <authorList>
            <person name="Cai Y."/>
        </authorList>
    </citation>
    <scope>NUCLEOTIDE SEQUENCE [LARGE SCALE GENOMIC DNA]</scope>
    <source>
        <strain evidence="3 4">TF5-37.2-LB10</strain>
    </source>
</reference>
<keyword evidence="1" id="KW-1133">Transmembrane helix</keyword>
<dbReference type="AlphaFoldDB" id="A0A5M9HBV1"/>
<keyword evidence="4" id="KW-1185">Reference proteome</keyword>
<dbReference type="Proteomes" id="UP000322918">
    <property type="component" value="Unassembled WGS sequence"/>
</dbReference>
<evidence type="ECO:0000256" key="1">
    <source>
        <dbReference type="SAM" id="Phobius"/>
    </source>
</evidence>
<accession>A0A5M9HBV1</accession>
<evidence type="ECO:0000259" key="2">
    <source>
        <dbReference type="Pfam" id="PF10047"/>
    </source>
</evidence>
<evidence type="ECO:0000313" key="4">
    <source>
        <dbReference type="Proteomes" id="UP000322918"/>
    </source>
</evidence>
<feature type="transmembrane region" description="Helical" evidence="1">
    <location>
        <begin position="6"/>
        <end position="30"/>
    </location>
</feature>
<proteinExistence type="predicted"/>
<sequence>MLPKDIFLYVTLIAWYLIACFCTIFVLLFIHNTIVEHLKLIEKIKKIPPGHHKEVEDFIDFILEKKNITSKKSKGRKLGLLRGKMQMSPGFDDPLDDFKEYM</sequence>
<keyword evidence="1" id="KW-0472">Membrane</keyword>
<feature type="domain" description="DUF2281" evidence="2">
    <location>
        <begin position="39"/>
        <end position="101"/>
    </location>
</feature>
<dbReference type="RefSeq" id="WP_141814415.1">
    <property type="nucleotide sequence ID" value="NZ_VFPL01000001.1"/>
</dbReference>
<dbReference type="EMBL" id="VWNE01000008">
    <property type="protein sequence ID" value="KAA8484442.1"/>
    <property type="molecule type" value="Genomic_DNA"/>
</dbReference>
<gene>
    <name evidence="3" type="ORF">F1649_06630</name>
</gene>
<evidence type="ECO:0000313" key="3">
    <source>
        <dbReference type="EMBL" id="KAA8484442.1"/>
    </source>
</evidence>
<dbReference type="OrthoDB" id="9801704at2"/>
<dbReference type="Pfam" id="PF10047">
    <property type="entry name" value="DUF2281"/>
    <property type="match status" value="1"/>
</dbReference>
<name>A0A5M9HBV1_9SPHI</name>
<organism evidence="3 4">
    <name type="scientific">Arcticibacter tournemirensis</name>
    <dbReference type="NCBI Taxonomy" id="699437"/>
    <lineage>
        <taxon>Bacteria</taxon>
        <taxon>Pseudomonadati</taxon>
        <taxon>Bacteroidota</taxon>
        <taxon>Sphingobacteriia</taxon>
        <taxon>Sphingobacteriales</taxon>
        <taxon>Sphingobacteriaceae</taxon>
        <taxon>Arcticibacter</taxon>
    </lineage>
</organism>
<comment type="caution">
    <text evidence="3">The sequence shown here is derived from an EMBL/GenBank/DDBJ whole genome shotgun (WGS) entry which is preliminary data.</text>
</comment>
<dbReference type="InterPro" id="IPR018739">
    <property type="entry name" value="DUF2281"/>
</dbReference>
<keyword evidence="1" id="KW-0812">Transmembrane</keyword>
<protein>
    <submittedName>
        <fullName evidence="3">DUF2281 domain-containing protein</fullName>
    </submittedName>
</protein>